<gene>
    <name evidence="1" type="ORF">EMO91_06850</name>
</gene>
<dbReference type="RefSeq" id="WP_150379319.1">
    <property type="nucleotide sequence ID" value="NZ_RZUH01000004.1"/>
</dbReference>
<dbReference type="AlphaFoldDB" id="A0A5M9ZLG5"/>
<evidence type="ECO:0000313" key="1">
    <source>
        <dbReference type="EMBL" id="KAA8828153.1"/>
    </source>
</evidence>
<protein>
    <submittedName>
        <fullName evidence="1">Uncharacterized protein</fullName>
    </submittedName>
</protein>
<sequence>MDPKTDTTLQGLWDADWTGDVSPWTEMGACPGCGRHMRPAARRFREDGLAAVGYYALCPNQCPLKRPDDYPGLTADAGDGDVRYTPIWTARASAPSKRVAAGRRADLAEAANAWNTWLLLHDRTTPAAPSGHVWEGAVACPACGREIIGCETFDRDRRTWVGCPDHPHVASAPVDRYDPDNRAAMRRLARDAEQWQWLLDGAECALCGARPKLEVDGTDGWWRCLCACDRDADAEGRGTAVEAIGDHRSRVAALTLAANERRRRRTANLAELDAIHTELGKDFE</sequence>
<comment type="caution">
    <text evidence="1">The sequence shown here is derived from an EMBL/GenBank/DDBJ whole genome shotgun (WGS) entry which is preliminary data.</text>
</comment>
<proteinExistence type="predicted"/>
<name>A0A5M9ZLG5_9BIFI</name>
<dbReference type="EMBL" id="RZUH01000004">
    <property type="protein sequence ID" value="KAA8828153.1"/>
    <property type="molecule type" value="Genomic_DNA"/>
</dbReference>
<organism evidence="1 2">
    <name type="scientific">Bifidobacterium myosotis</name>
    <dbReference type="NCBI Taxonomy" id="1630166"/>
    <lineage>
        <taxon>Bacteria</taxon>
        <taxon>Bacillati</taxon>
        <taxon>Actinomycetota</taxon>
        <taxon>Actinomycetes</taxon>
        <taxon>Bifidobacteriales</taxon>
        <taxon>Bifidobacteriaceae</taxon>
        <taxon>Bifidobacterium</taxon>
    </lineage>
</organism>
<reference evidence="1 2" key="1">
    <citation type="journal article" date="2019" name="Syst. Appl. Microbiol.">
        <title>Characterization of Bifidobacterium species in feaces of the Egyptian fruit bat: Description of B. vespertilionis sp. nov. and B. rousetti sp. nov.</title>
        <authorList>
            <person name="Modesto M."/>
            <person name="Satti M."/>
            <person name="Watanabe K."/>
            <person name="Puglisi E."/>
            <person name="Morelli L."/>
            <person name="Huang C.-H."/>
            <person name="Liou J.-S."/>
            <person name="Miyashita M."/>
            <person name="Tamura T."/>
            <person name="Saito S."/>
            <person name="Mori K."/>
            <person name="Huang L."/>
            <person name="Sciavilla P."/>
            <person name="Sandri C."/>
            <person name="Spiezio C."/>
            <person name="Vitali F."/>
            <person name="Cavalieri D."/>
            <person name="Perpetuini G."/>
            <person name="Tofalo R."/>
            <person name="Bonetti A."/>
            <person name="Arita M."/>
            <person name="Mattarelli P."/>
        </authorList>
    </citation>
    <scope>NUCLEOTIDE SEQUENCE [LARGE SCALE GENOMIC DNA]</scope>
    <source>
        <strain evidence="1 2">RST17</strain>
    </source>
</reference>
<accession>A0A5M9ZLG5</accession>
<evidence type="ECO:0000313" key="2">
    <source>
        <dbReference type="Proteomes" id="UP000410049"/>
    </source>
</evidence>
<dbReference type="Proteomes" id="UP000410049">
    <property type="component" value="Unassembled WGS sequence"/>
</dbReference>